<dbReference type="InterPro" id="IPR012442">
    <property type="entry name" value="DUF1645_plant"/>
</dbReference>
<dbReference type="PANTHER" id="PTHR33095">
    <property type="entry name" value="OS07G0619500 PROTEIN"/>
    <property type="match status" value="1"/>
</dbReference>
<dbReference type="PANTHER" id="PTHR33095:SF23">
    <property type="entry name" value="DUF1645 FAMILY PROTEIN"/>
    <property type="match status" value="1"/>
</dbReference>
<sequence length="261" mass="29219">MEKGPEDAYTCLSFNSYSSQMLAEIAGKVSVENQDTTDDEFEFALAREENGVLPDEGFYRGQTGPVFPVFCRDLLSSYDDDSGENRRLEEVEGIKVPLSKLLEETRRDENDRDPASCSSSEADELESIPAGTYCVWRPKLLSDTPPPIGCKKSKSTGSASKRWKLPEFLRRSNSEGKDSLVLMTPKHRDEKRDKTETSTKPTEKLAAITTAAGPPSAHEALYVQNRAKKENDRKKSYLPYRPDLVGFFATANSLRKSSPRF</sequence>
<organism evidence="2 3">
    <name type="scientific">Dorcoceras hygrometricum</name>
    <dbReference type="NCBI Taxonomy" id="472368"/>
    <lineage>
        <taxon>Eukaryota</taxon>
        <taxon>Viridiplantae</taxon>
        <taxon>Streptophyta</taxon>
        <taxon>Embryophyta</taxon>
        <taxon>Tracheophyta</taxon>
        <taxon>Spermatophyta</taxon>
        <taxon>Magnoliopsida</taxon>
        <taxon>eudicotyledons</taxon>
        <taxon>Gunneridae</taxon>
        <taxon>Pentapetalae</taxon>
        <taxon>asterids</taxon>
        <taxon>lamiids</taxon>
        <taxon>Lamiales</taxon>
        <taxon>Gesneriaceae</taxon>
        <taxon>Didymocarpoideae</taxon>
        <taxon>Trichosporeae</taxon>
        <taxon>Loxocarpinae</taxon>
        <taxon>Dorcoceras</taxon>
    </lineage>
</organism>
<feature type="region of interest" description="Disordered" evidence="1">
    <location>
        <begin position="174"/>
        <end position="217"/>
    </location>
</feature>
<reference evidence="2 3" key="1">
    <citation type="journal article" date="2015" name="Proc. Natl. Acad. Sci. U.S.A.">
        <title>The resurrection genome of Boea hygrometrica: A blueprint for survival of dehydration.</title>
        <authorList>
            <person name="Xiao L."/>
            <person name="Yang G."/>
            <person name="Zhang L."/>
            <person name="Yang X."/>
            <person name="Zhao S."/>
            <person name="Ji Z."/>
            <person name="Zhou Q."/>
            <person name="Hu M."/>
            <person name="Wang Y."/>
            <person name="Chen M."/>
            <person name="Xu Y."/>
            <person name="Jin H."/>
            <person name="Xiao X."/>
            <person name="Hu G."/>
            <person name="Bao F."/>
            <person name="Hu Y."/>
            <person name="Wan P."/>
            <person name="Li L."/>
            <person name="Deng X."/>
            <person name="Kuang T."/>
            <person name="Xiang C."/>
            <person name="Zhu J.K."/>
            <person name="Oliver M.J."/>
            <person name="He Y."/>
        </authorList>
    </citation>
    <scope>NUCLEOTIDE SEQUENCE [LARGE SCALE GENOMIC DNA]</scope>
    <source>
        <strain evidence="3">cv. XS01</strain>
    </source>
</reference>
<dbReference type="OrthoDB" id="1111059at2759"/>
<evidence type="ECO:0000256" key="1">
    <source>
        <dbReference type="SAM" id="MobiDB-lite"/>
    </source>
</evidence>
<gene>
    <name evidence="2" type="ORF">F511_01457</name>
</gene>
<proteinExistence type="predicted"/>
<keyword evidence="3" id="KW-1185">Reference proteome</keyword>
<evidence type="ECO:0000313" key="2">
    <source>
        <dbReference type="EMBL" id="KZV32946.1"/>
    </source>
</evidence>
<dbReference type="Proteomes" id="UP000250235">
    <property type="component" value="Unassembled WGS sequence"/>
</dbReference>
<feature type="region of interest" description="Disordered" evidence="1">
    <location>
        <begin position="102"/>
        <end position="124"/>
    </location>
</feature>
<name>A0A2Z7BLV7_9LAMI</name>
<dbReference type="Pfam" id="PF07816">
    <property type="entry name" value="DUF1645"/>
    <property type="match status" value="1"/>
</dbReference>
<feature type="compositionally biased region" description="Basic and acidic residues" evidence="1">
    <location>
        <begin position="102"/>
        <end position="114"/>
    </location>
</feature>
<evidence type="ECO:0000313" key="3">
    <source>
        <dbReference type="Proteomes" id="UP000250235"/>
    </source>
</evidence>
<dbReference type="AlphaFoldDB" id="A0A2Z7BLV7"/>
<protein>
    <submittedName>
        <fullName evidence="2">Uncharacterized protein</fullName>
    </submittedName>
</protein>
<dbReference type="EMBL" id="KV006337">
    <property type="protein sequence ID" value="KZV32946.1"/>
    <property type="molecule type" value="Genomic_DNA"/>
</dbReference>
<feature type="compositionally biased region" description="Basic and acidic residues" evidence="1">
    <location>
        <begin position="186"/>
        <end position="203"/>
    </location>
</feature>
<accession>A0A2Z7BLV7</accession>